<keyword evidence="3" id="KW-0997">Cell inner membrane</keyword>
<evidence type="ECO:0000256" key="4">
    <source>
        <dbReference type="ARBA" id="ARBA00022741"/>
    </source>
</evidence>
<feature type="binding site" evidence="8">
    <location>
        <begin position="30"/>
        <end position="37"/>
    </location>
    <ligand>
        <name>ATP</name>
        <dbReference type="ChEBI" id="CHEBI:30616"/>
    </ligand>
</feature>
<dbReference type="PROSITE" id="PS50893">
    <property type="entry name" value="ABC_TRANSPORTER_2"/>
    <property type="match status" value="1"/>
</dbReference>
<comment type="similarity">
    <text evidence="8">Belongs to the ABC transporter superfamily. Vitamin B12 importer (TC 3.A.1.13.1) family.</text>
</comment>
<dbReference type="PANTHER" id="PTHR42734">
    <property type="entry name" value="METAL TRANSPORT SYSTEM ATP-BINDING PROTEIN TM_0124-RELATED"/>
    <property type="match status" value="1"/>
</dbReference>
<reference evidence="10 11" key="1">
    <citation type="submission" date="2018-09" db="EMBL/GenBank/DDBJ databases">
        <authorList>
            <person name="Le Fleche-Mateos A."/>
        </authorList>
    </citation>
    <scope>NUCLEOTIDE SEQUENCE [LARGE SCALE GENOMIC DNA]</scope>
    <source>
        <strain evidence="10 11">DSM 30078</strain>
    </source>
</reference>
<keyword evidence="10" id="KW-0378">Hydrolase</keyword>
<dbReference type="GO" id="GO:0016787">
    <property type="term" value="F:hydrolase activity"/>
    <property type="evidence" value="ECO:0007669"/>
    <property type="project" value="UniProtKB-KW"/>
</dbReference>
<dbReference type="RefSeq" id="WP_112168583.1">
    <property type="nucleotide sequence ID" value="NZ_CBCPIW010000009.1"/>
</dbReference>
<dbReference type="InterPro" id="IPR050153">
    <property type="entry name" value="Metal_Ion_Import_ABC"/>
</dbReference>
<dbReference type="GeneID" id="88080413"/>
<dbReference type="NCBIfam" id="NF002981">
    <property type="entry name" value="PRK03695.1"/>
    <property type="match status" value="1"/>
</dbReference>
<comment type="catalytic activity">
    <reaction evidence="8">
        <text>an R-cob(III)alamin(out) + ATP + H2O = an R-cob(III)alamin(in) + ADP + phosphate + H(+)</text>
        <dbReference type="Rhea" id="RHEA:17873"/>
        <dbReference type="ChEBI" id="CHEBI:15377"/>
        <dbReference type="ChEBI" id="CHEBI:15378"/>
        <dbReference type="ChEBI" id="CHEBI:30616"/>
        <dbReference type="ChEBI" id="CHEBI:43474"/>
        <dbReference type="ChEBI" id="CHEBI:140785"/>
        <dbReference type="ChEBI" id="CHEBI:456216"/>
        <dbReference type="EC" id="7.6.2.8"/>
    </reaction>
</comment>
<dbReference type="HAMAP" id="MF_01005">
    <property type="entry name" value="BtuD"/>
    <property type="match status" value="1"/>
</dbReference>
<dbReference type="InterPro" id="IPR027417">
    <property type="entry name" value="P-loop_NTPase"/>
</dbReference>
<dbReference type="InterPro" id="IPR003593">
    <property type="entry name" value="AAA+_ATPase"/>
</dbReference>
<dbReference type="SMART" id="SM00382">
    <property type="entry name" value="AAA"/>
    <property type="match status" value="1"/>
</dbReference>
<dbReference type="PANTHER" id="PTHR42734:SF18">
    <property type="entry name" value="VITAMIN B12 IMPORT ATP-BINDING PROTEIN BTUD"/>
    <property type="match status" value="1"/>
</dbReference>
<comment type="function">
    <text evidence="8">Part of the ABC transporter complex BtuCDF involved in vitamin B12 import. Responsible for energy coupling to the transport system.</text>
</comment>
<protein>
    <recommendedName>
        <fullName evidence="8">Vitamin B12 import ATP-binding protein BtuD</fullName>
        <ecNumber evidence="8">7.6.2.8</ecNumber>
    </recommendedName>
    <alternativeName>
        <fullName evidence="8">Vitamin B12-transporting ATPase</fullName>
    </alternativeName>
</protein>
<keyword evidence="7 8" id="KW-0472">Membrane</keyword>
<dbReference type="CDD" id="cd03214">
    <property type="entry name" value="ABC_Iron-Siderophores_B12_Hemin"/>
    <property type="match status" value="1"/>
</dbReference>
<feature type="domain" description="ABC transporter" evidence="9">
    <location>
        <begin position="2"/>
        <end position="238"/>
    </location>
</feature>
<comment type="subunit">
    <text evidence="8">The complex is composed of two ATP-binding proteins (BtuD), two transmembrane proteins (BtuC) and a solute-binding protein (BtuF).</text>
</comment>
<dbReference type="SUPFAM" id="SSF52540">
    <property type="entry name" value="P-loop containing nucleoside triphosphate hydrolases"/>
    <property type="match status" value="1"/>
</dbReference>
<comment type="caution">
    <text evidence="10">The sequence shown here is derived from an EMBL/GenBank/DDBJ whole genome shotgun (WGS) entry which is preliminary data.</text>
</comment>
<evidence type="ECO:0000259" key="9">
    <source>
        <dbReference type="PROSITE" id="PS50893"/>
    </source>
</evidence>
<dbReference type="EC" id="7.6.2.8" evidence="8"/>
<evidence type="ECO:0000256" key="7">
    <source>
        <dbReference type="ARBA" id="ARBA00023136"/>
    </source>
</evidence>
<dbReference type="InterPro" id="IPR017871">
    <property type="entry name" value="ABC_transporter-like_CS"/>
</dbReference>
<name>A0ABX9P6K3_9GAMM</name>
<keyword evidence="11" id="KW-1185">Reference proteome</keyword>
<evidence type="ECO:0000256" key="8">
    <source>
        <dbReference type="HAMAP-Rule" id="MF_01005"/>
    </source>
</evidence>
<evidence type="ECO:0000256" key="5">
    <source>
        <dbReference type="ARBA" id="ARBA00022840"/>
    </source>
</evidence>
<sequence length="258" mass="28235">MLECREISVEGRLQAFNANIAPGSRVHLIGPNGAGKSTLLARLAGVFEGKGEVKGDVLFNGQPVSAFSGVQLARLRAWLCQQLTPASLMPVFQYLSLHQPRLADPAALEHTITRLCDALQLSDKLAKPVTHLSGGEWQRVRLAAVLLQVWPAVNPDSQILLLDEPMNSLDVAQQQALDQLLTELCAAGRSVIMSDHDLNHTLHYARQVWLMSAGEVIAAGECADVMQVERLSQVYHVTFQIHSLAGRQWIMTTAKSSF</sequence>
<dbReference type="GO" id="GO:0005524">
    <property type="term" value="F:ATP binding"/>
    <property type="evidence" value="ECO:0007669"/>
    <property type="project" value="UniProtKB-KW"/>
</dbReference>
<keyword evidence="2 8" id="KW-1003">Cell membrane</keyword>
<proteinExistence type="inferred from homology"/>
<gene>
    <name evidence="8 10" type="primary">btuD</name>
    <name evidence="10" type="ORF">D5396_03040</name>
</gene>
<keyword evidence="5 8" id="KW-0067">ATP-binding</keyword>
<evidence type="ECO:0000256" key="2">
    <source>
        <dbReference type="ARBA" id="ARBA00022475"/>
    </source>
</evidence>
<evidence type="ECO:0000256" key="1">
    <source>
        <dbReference type="ARBA" id="ARBA00022448"/>
    </source>
</evidence>
<dbReference type="InterPro" id="IPR003439">
    <property type="entry name" value="ABC_transporter-like_ATP-bd"/>
</dbReference>
<keyword evidence="4 8" id="KW-0547">Nucleotide-binding</keyword>
<dbReference type="PROSITE" id="PS00211">
    <property type="entry name" value="ABC_TRANSPORTER_1"/>
    <property type="match status" value="1"/>
</dbReference>
<dbReference type="Gene3D" id="3.40.50.300">
    <property type="entry name" value="P-loop containing nucleotide triphosphate hydrolases"/>
    <property type="match status" value="1"/>
</dbReference>
<evidence type="ECO:0000313" key="11">
    <source>
        <dbReference type="Proteomes" id="UP000284119"/>
    </source>
</evidence>
<comment type="subcellular location">
    <subcellularLocation>
        <location evidence="8">Cell membrane</location>
        <topology evidence="8">Peripheral membrane protein</topology>
    </subcellularLocation>
</comment>
<keyword evidence="6 8" id="KW-1278">Translocase</keyword>
<dbReference type="EMBL" id="RAHG01000001">
    <property type="protein sequence ID" value="RJT16105.1"/>
    <property type="molecule type" value="Genomic_DNA"/>
</dbReference>
<dbReference type="Proteomes" id="UP000284119">
    <property type="component" value="Unassembled WGS sequence"/>
</dbReference>
<organism evidence="10 11">
    <name type="scientific">Rahnella inusitata</name>
    <dbReference type="NCBI Taxonomy" id="58169"/>
    <lineage>
        <taxon>Bacteria</taxon>
        <taxon>Pseudomonadati</taxon>
        <taxon>Pseudomonadota</taxon>
        <taxon>Gammaproteobacteria</taxon>
        <taxon>Enterobacterales</taxon>
        <taxon>Yersiniaceae</taxon>
        <taxon>Rahnella</taxon>
    </lineage>
</organism>
<dbReference type="InterPro" id="IPR023693">
    <property type="entry name" value="ABC_transptr_BtuD"/>
</dbReference>
<accession>A0ABX9P6K3</accession>
<evidence type="ECO:0000256" key="6">
    <source>
        <dbReference type="ARBA" id="ARBA00022967"/>
    </source>
</evidence>
<evidence type="ECO:0000256" key="3">
    <source>
        <dbReference type="ARBA" id="ARBA00022519"/>
    </source>
</evidence>
<dbReference type="Pfam" id="PF00005">
    <property type="entry name" value="ABC_tran"/>
    <property type="match status" value="1"/>
</dbReference>
<evidence type="ECO:0000313" key="10">
    <source>
        <dbReference type="EMBL" id="RJT16105.1"/>
    </source>
</evidence>
<keyword evidence="1 8" id="KW-0813">Transport</keyword>